<organism evidence="2 3">
    <name type="scientific">Sphingobium yanoikuyae</name>
    <name type="common">Sphingomonas yanoikuyae</name>
    <dbReference type="NCBI Taxonomy" id="13690"/>
    <lineage>
        <taxon>Bacteria</taxon>
        <taxon>Pseudomonadati</taxon>
        <taxon>Pseudomonadota</taxon>
        <taxon>Alphaproteobacteria</taxon>
        <taxon>Sphingomonadales</taxon>
        <taxon>Sphingomonadaceae</taxon>
        <taxon>Sphingobium</taxon>
    </lineage>
</organism>
<dbReference type="AlphaFoldDB" id="A0A430BWQ1"/>
<reference evidence="2 3" key="1">
    <citation type="submission" date="2018-07" db="EMBL/GenBank/DDBJ databases">
        <title>Genomic and Epidemiologic Investigation of an Indolent Hospital Outbreak.</title>
        <authorList>
            <person name="Johnson R.C."/>
            <person name="Deming C."/>
            <person name="Conlan S."/>
            <person name="Zellmer C.J."/>
            <person name="Michelin A.V."/>
            <person name="Lee-Lin S."/>
            <person name="Thomas P.J."/>
            <person name="Park M."/>
            <person name="Weingarten R.A."/>
            <person name="Less J."/>
            <person name="Dekker J.P."/>
            <person name="Frank K.M."/>
            <person name="Musser K.A."/>
            <person name="Mcquiston J.R."/>
            <person name="Henderson D.K."/>
            <person name="Lau A.F."/>
            <person name="Palmore T.N."/>
            <person name="Segre J.A."/>
        </authorList>
    </citation>
    <scope>NUCLEOTIDE SEQUENCE [LARGE SCALE GENOMIC DNA]</scope>
    <source>
        <strain evidence="2 3">SK-NIH.Env6_1116</strain>
    </source>
</reference>
<dbReference type="InterPro" id="IPR010877">
    <property type="entry name" value="Phage_Mu_Gp46"/>
</dbReference>
<protein>
    <submittedName>
        <fullName evidence="2">Uncharacterized protein</fullName>
    </submittedName>
</protein>
<feature type="compositionally biased region" description="Basic and acidic residues" evidence="1">
    <location>
        <begin position="47"/>
        <end position="60"/>
    </location>
</feature>
<evidence type="ECO:0000313" key="2">
    <source>
        <dbReference type="EMBL" id="RSU57184.1"/>
    </source>
</evidence>
<comment type="caution">
    <text evidence="2">The sequence shown here is derived from an EMBL/GenBank/DDBJ whole genome shotgun (WGS) entry which is preliminary data.</text>
</comment>
<evidence type="ECO:0000313" key="3">
    <source>
        <dbReference type="Proteomes" id="UP000287401"/>
    </source>
</evidence>
<proteinExistence type="predicted"/>
<accession>A0A430BWQ1</accession>
<dbReference type="Proteomes" id="UP000287401">
    <property type="component" value="Unassembled WGS sequence"/>
</dbReference>
<name>A0A430BWQ1_SPHYA</name>
<sequence length="165" mass="17604">MTDIALAFADDALFADIALEGGDLATDDGLRTAVIISLFTDAPARADDPLPQDGADRRGWWGDAGNDDANDRTGSRLWLLERAKATSDTATRAREYAQEALDWMVADGVAASVSVEATLFRPTQAAPQAALRLSIVIYRPSGVRVAIDILWDAEANRILSTGVTA</sequence>
<dbReference type="EMBL" id="QRAL01000009">
    <property type="protein sequence ID" value="RSU57184.1"/>
    <property type="molecule type" value="Genomic_DNA"/>
</dbReference>
<gene>
    <name evidence="2" type="ORF">DAH51_10250</name>
</gene>
<feature type="region of interest" description="Disordered" evidence="1">
    <location>
        <begin position="47"/>
        <end position="71"/>
    </location>
</feature>
<dbReference type="RefSeq" id="WP_125998188.1">
    <property type="nucleotide sequence ID" value="NZ_QRAL01000009.1"/>
</dbReference>
<evidence type="ECO:0000256" key="1">
    <source>
        <dbReference type="SAM" id="MobiDB-lite"/>
    </source>
</evidence>
<dbReference type="Pfam" id="PF07409">
    <property type="entry name" value="GP46"/>
    <property type="match status" value="1"/>
</dbReference>